<evidence type="ECO:0000256" key="3">
    <source>
        <dbReference type="ARBA" id="ARBA00022553"/>
    </source>
</evidence>
<dbReference type="GO" id="GO:0000155">
    <property type="term" value="F:phosphorelay sensor kinase activity"/>
    <property type="evidence" value="ECO:0007669"/>
    <property type="project" value="InterPro"/>
</dbReference>
<feature type="domain" description="Histidine kinase/HSP90-like ATPase" evidence="12">
    <location>
        <begin position="311"/>
        <end position="414"/>
    </location>
</feature>
<dbReference type="eggNOG" id="COG4585">
    <property type="taxonomic scope" value="Bacteria"/>
</dbReference>
<feature type="compositionally biased region" description="Low complexity" evidence="10">
    <location>
        <begin position="359"/>
        <end position="373"/>
    </location>
</feature>
<dbReference type="InterPro" id="IPR055558">
    <property type="entry name" value="DUF7134"/>
</dbReference>
<dbReference type="EC" id="2.7.13.3" evidence="2"/>
<dbReference type="SUPFAM" id="SSF55874">
    <property type="entry name" value="ATPase domain of HSP90 chaperone/DNA topoisomerase II/histidine kinase"/>
    <property type="match status" value="1"/>
</dbReference>
<dbReference type="Pfam" id="PF07730">
    <property type="entry name" value="HisKA_3"/>
    <property type="match status" value="1"/>
</dbReference>
<dbReference type="Proteomes" id="UP000007947">
    <property type="component" value="Chromosome"/>
</dbReference>
<keyword evidence="9" id="KW-0175">Coiled coil</keyword>
<feature type="region of interest" description="Disordered" evidence="10">
    <location>
        <begin position="393"/>
        <end position="426"/>
    </location>
</feature>
<reference evidence="13 14" key="1">
    <citation type="submission" date="2011-05" db="EMBL/GenBank/DDBJ databases">
        <title>Whole genome sequence of Microlunatus phosphovorus NM-1.</title>
        <authorList>
            <person name="Hosoyama A."/>
            <person name="Sasaki K."/>
            <person name="Harada T."/>
            <person name="Igarashi R."/>
            <person name="Kawakoshi A."/>
            <person name="Sasagawa M."/>
            <person name="Fukada J."/>
            <person name="Nakamura S."/>
            <person name="Katano Y."/>
            <person name="Hanada S."/>
            <person name="Kamagata Y."/>
            <person name="Nakamura N."/>
            <person name="Yamazaki S."/>
            <person name="Fujita N."/>
        </authorList>
    </citation>
    <scope>NUCLEOTIDE SEQUENCE [LARGE SCALE GENOMIC DNA]</scope>
    <source>
        <strain evidence="14">ATCC 700054 / DSM 10555 / JCM 9379 / NBRC 101784 / NCIMB 13414 / VKM Ac-1990 / NM-1</strain>
    </source>
</reference>
<feature type="transmembrane region" description="Helical" evidence="11">
    <location>
        <begin position="93"/>
        <end position="113"/>
    </location>
</feature>
<dbReference type="InterPro" id="IPR036890">
    <property type="entry name" value="HATPase_C_sf"/>
</dbReference>
<comment type="catalytic activity">
    <reaction evidence="1">
        <text>ATP + protein L-histidine = ADP + protein N-phospho-L-histidine.</text>
        <dbReference type="EC" id="2.7.13.3"/>
    </reaction>
</comment>
<dbReference type="STRING" id="1032480.MLP_39700"/>
<evidence type="ECO:0000256" key="5">
    <source>
        <dbReference type="ARBA" id="ARBA00022741"/>
    </source>
</evidence>
<keyword evidence="11" id="KW-1133">Transmembrane helix</keyword>
<evidence type="ECO:0000256" key="7">
    <source>
        <dbReference type="ARBA" id="ARBA00022840"/>
    </source>
</evidence>
<evidence type="ECO:0000256" key="11">
    <source>
        <dbReference type="SAM" id="Phobius"/>
    </source>
</evidence>
<dbReference type="PANTHER" id="PTHR24421:SF10">
    <property type="entry name" value="NITRATE_NITRITE SENSOR PROTEIN NARQ"/>
    <property type="match status" value="1"/>
</dbReference>
<dbReference type="SMART" id="SM00387">
    <property type="entry name" value="HATPase_c"/>
    <property type="match status" value="1"/>
</dbReference>
<dbReference type="AlphaFoldDB" id="F5XQW2"/>
<protein>
    <recommendedName>
        <fullName evidence="2">histidine kinase</fullName>
        <ecNumber evidence="2">2.7.13.3</ecNumber>
    </recommendedName>
</protein>
<keyword evidence="11" id="KW-0472">Membrane</keyword>
<evidence type="ECO:0000256" key="2">
    <source>
        <dbReference type="ARBA" id="ARBA00012438"/>
    </source>
</evidence>
<feature type="compositionally biased region" description="Low complexity" evidence="10">
    <location>
        <begin position="415"/>
        <end position="426"/>
    </location>
</feature>
<feature type="transmembrane region" description="Helical" evidence="11">
    <location>
        <begin position="120"/>
        <end position="141"/>
    </location>
</feature>
<proteinExistence type="predicted"/>
<keyword evidence="8" id="KW-0902">Two-component regulatory system</keyword>
<feature type="region of interest" description="Disordered" evidence="10">
    <location>
        <begin position="1"/>
        <end position="24"/>
    </location>
</feature>
<sequence length="426" mass="45135">MSDESNSPRLAHDMTSSGDRVRDPDLPVARGRSWALDLILAGLVTGICVPASDPWGRDAMVLSLLLTSSLLVRRSHPRVALAWATTASLLQVYYLPTPTLSIVVVPMIVYAVTRNASPRTGLVALWIGLAGAVIGPARWSGLTDNPIAFAVTATACAAIVTGAYLLGRQLREQQINRRQRAQAELERLRLQQSEQEQRARAVAIDERSRIARELHDIVAHSLSVIVVQAEGGRAVVLKRPEVGAEVLDTIAETGRTSLAEMRRIVDVLRGGSAEASYLPSPGLGDLAELVARSGDRFQLLVRGTTPAVPAAIGLTVYRVVQESITNVLKHAGPAATAQIRIDYLPASIEIEVSDDGRGAAAHHAATDSRAGAAPEPGHGLRGMAERVSLMHGRLDARPRPGGGFVVRASIPLPATTTTGPVSGSSS</sequence>
<dbReference type="Pfam" id="PF02518">
    <property type="entry name" value="HATPase_c"/>
    <property type="match status" value="1"/>
</dbReference>
<evidence type="ECO:0000256" key="1">
    <source>
        <dbReference type="ARBA" id="ARBA00000085"/>
    </source>
</evidence>
<evidence type="ECO:0000256" key="4">
    <source>
        <dbReference type="ARBA" id="ARBA00022679"/>
    </source>
</evidence>
<organism evidence="13 14">
    <name type="scientific">Microlunatus phosphovorus (strain ATCC 700054 / DSM 10555 / JCM 9379 / NBRC 101784 / NCIMB 13414 / VKM Ac-1990 / NM-1)</name>
    <dbReference type="NCBI Taxonomy" id="1032480"/>
    <lineage>
        <taxon>Bacteria</taxon>
        <taxon>Bacillati</taxon>
        <taxon>Actinomycetota</taxon>
        <taxon>Actinomycetes</taxon>
        <taxon>Propionibacteriales</taxon>
        <taxon>Propionibacteriaceae</taxon>
        <taxon>Microlunatus</taxon>
    </lineage>
</organism>
<dbReference type="InterPro" id="IPR011712">
    <property type="entry name" value="Sig_transdc_His_kin_sub3_dim/P"/>
</dbReference>
<evidence type="ECO:0000313" key="14">
    <source>
        <dbReference type="Proteomes" id="UP000007947"/>
    </source>
</evidence>
<evidence type="ECO:0000256" key="10">
    <source>
        <dbReference type="SAM" id="MobiDB-lite"/>
    </source>
</evidence>
<dbReference type="KEGG" id="mph:MLP_39700"/>
<feature type="compositionally biased region" description="Polar residues" evidence="10">
    <location>
        <begin position="1"/>
        <end position="18"/>
    </location>
</feature>
<keyword evidence="7" id="KW-0067">ATP-binding</keyword>
<dbReference type="OrthoDB" id="227596at2"/>
<feature type="transmembrane region" description="Helical" evidence="11">
    <location>
        <begin position="147"/>
        <end position="167"/>
    </location>
</feature>
<dbReference type="Gene3D" id="3.30.565.10">
    <property type="entry name" value="Histidine kinase-like ATPase, C-terminal domain"/>
    <property type="match status" value="1"/>
</dbReference>
<evidence type="ECO:0000256" key="9">
    <source>
        <dbReference type="SAM" id="Coils"/>
    </source>
</evidence>
<keyword evidence="14" id="KW-1185">Reference proteome</keyword>
<keyword evidence="4" id="KW-0808">Transferase</keyword>
<dbReference type="Pfam" id="PF23539">
    <property type="entry name" value="DUF7134"/>
    <property type="match status" value="1"/>
</dbReference>
<gene>
    <name evidence="13" type="ordered locus">MLP_39700</name>
</gene>
<accession>F5XQW2</accession>
<dbReference type="HOGENOM" id="CLU_000445_20_1_11"/>
<keyword evidence="11" id="KW-0812">Transmembrane</keyword>
<dbReference type="EMBL" id="AP012204">
    <property type="protein sequence ID" value="BAK36984.1"/>
    <property type="molecule type" value="Genomic_DNA"/>
</dbReference>
<evidence type="ECO:0000313" key="13">
    <source>
        <dbReference type="EMBL" id="BAK36984.1"/>
    </source>
</evidence>
<dbReference type="InterPro" id="IPR050482">
    <property type="entry name" value="Sensor_HK_TwoCompSys"/>
</dbReference>
<dbReference type="GO" id="GO:0016020">
    <property type="term" value="C:membrane"/>
    <property type="evidence" value="ECO:0007669"/>
    <property type="project" value="InterPro"/>
</dbReference>
<name>F5XQW2_MICPN</name>
<dbReference type="GO" id="GO:0005524">
    <property type="term" value="F:ATP binding"/>
    <property type="evidence" value="ECO:0007669"/>
    <property type="project" value="UniProtKB-KW"/>
</dbReference>
<feature type="coiled-coil region" evidence="9">
    <location>
        <begin position="171"/>
        <end position="198"/>
    </location>
</feature>
<feature type="region of interest" description="Disordered" evidence="10">
    <location>
        <begin position="359"/>
        <end position="380"/>
    </location>
</feature>
<evidence type="ECO:0000256" key="8">
    <source>
        <dbReference type="ARBA" id="ARBA00023012"/>
    </source>
</evidence>
<dbReference type="RefSeq" id="WP_013864826.1">
    <property type="nucleotide sequence ID" value="NC_015635.1"/>
</dbReference>
<evidence type="ECO:0000259" key="12">
    <source>
        <dbReference type="SMART" id="SM00387"/>
    </source>
</evidence>
<dbReference type="PANTHER" id="PTHR24421">
    <property type="entry name" value="NITRATE/NITRITE SENSOR PROTEIN NARX-RELATED"/>
    <property type="match status" value="1"/>
</dbReference>
<keyword evidence="5" id="KW-0547">Nucleotide-binding</keyword>
<dbReference type="CDD" id="cd16917">
    <property type="entry name" value="HATPase_UhpB-NarQ-NarX-like"/>
    <property type="match status" value="1"/>
</dbReference>
<dbReference type="InterPro" id="IPR003594">
    <property type="entry name" value="HATPase_dom"/>
</dbReference>
<dbReference type="GO" id="GO:0046983">
    <property type="term" value="F:protein dimerization activity"/>
    <property type="evidence" value="ECO:0007669"/>
    <property type="project" value="InterPro"/>
</dbReference>
<keyword evidence="6 13" id="KW-0418">Kinase</keyword>
<dbReference type="Gene3D" id="1.20.5.1930">
    <property type="match status" value="1"/>
</dbReference>
<keyword evidence="3" id="KW-0597">Phosphoprotein</keyword>
<evidence type="ECO:0000256" key="6">
    <source>
        <dbReference type="ARBA" id="ARBA00022777"/>
    </source>
</evidence>